<dbReference type="AlphaFoldDB" id="A0A1Y2C8K6"/>
<name>A0A1Y2C8K6_9FUNG</name>
<sequence>MLGPQNTSSSSARHIHYDSYGHGRAGLDEPMGLPPVVSARVAQVVPMRGRVDAGLMEKLRTGTRIRIRNATKEAPRGEVRKGTYCDTNHHPLHFFVVLKLVDAACLKSPKVIHAGSDNVELSEIVGQVFQTDKFELFLAEAARNMHLDPSETHAMTCEGGLIFSKKFEDGKLFGLLSLLMCHIVPIYDGTTEFSFYRDLELLDEELTIDSVVLVEFTISTSEQHSRPHLHFKPQSVTLLYRGSGECGGG</sequence>
<accession>A0A1Y2C8K6</accession>
<protein>
    <submittedName>
        <fullName evidence="1">Uncharacterized protein</fullName>
    </submittedName>
</protein>
<dbReference type="Proteomes" id="UP000193642">
    <property type="component" value="Unassembled WGS sequence"/>
</dbReference>
<reference evidence="1 2" key="1">
    <citation type="submission" date="2016-07" db="EMBL/GenBank/DDBJ databases">
        <title>Pervasive Adenine N6-methylation of Active Genes in Fungi.</title>
        <authorList>
            <consortium name="DOE Joint Genome Institute"/>
            <person name="Mondo S.J."/>
            <person name="Dannebaum R.O."/>
            <person name="Kuo R.C."/>
            <person name="Labutti K."/>
            <person name="Haridas S."/>
            <person name="Kuo A."/>
            <person name="Salamov A."/>
            <person name="Ahrendt S.R."/>
            <person name="Lipzen A."/>
            <person name="Sullivan W."/>
            <person name="Andreopoulos W.B."/>
            <person name="Clum A."/>
            <person name="Lindquist E."/>
            <person name="Daum C."/>
            <person name="Ramamoorthy G.K."/>
            <person name="Gryganskyi A."/>
            <person name="Culley D."/>
            <person name="Magnuson J.K."/>
            <person name="James T.Y."/>
            <person name="O'Malley M.A."/>
            <person name="Stajich J.E."/>
            <person name="Spatafora J.W."/>
            <person name="Visel A."/>
            <person name="Grigoriev I.V."/>
        </authorList>
    </citation>
    <scope>NUCLEOTIDE SEQUENCE [LARGE SCALE GENOMIC DNA]</scope>
    <source>
        <strain evidence="1 2">JEL800</strain>
    </source>
</reference>
<evidence type="ECO:0000313" key="2">
    <source>
        <dbReference type="Proteomes" id="UP000193642"/>
    </source>
</evidence>
<dbReference type="EMBL" id="MCGO01000028">
    <property type="protein sequence ID" value="ORY42645.1"/>
    <property type="molecule type" value="Genomic_DNA"/>
</dbReference>
<dbReference type="OrthoDB" id="10307520at2759"/>
<evidence type="ECO:0000313" key="1">
    <source>
        <dbReference type="EMBL" id="ORY42645.1"/>
    </source>
</evidence>
<proteinExistence type="predicted"/>
<comment type="caution">
    <text evidence="1">The sequence shown here is derived from an EMBL/GenBank/DDBJ whole genome shotgun (WGS) entry which is preliminary data.</text>
</comment>
<gene>
    <name evidence="1" type="ORF">BCR33DRAFT_301522</name>
</gene>
<keyword evidence="2" id="KW-1185">Reference proteome</keyword>
<organism evidence="1 2">
    <name type="scientific">Rhizoclosmatium globosum</name>
    <dbReference type="NCBI Taxonomy" id="329046"/>
    <lineage>
        <taxon>Eukaryota</taxon>
        <taxon>Fungi</taxon>
        <taxon>Fungi incertae sedis</taxon>
        <taxon>Chytridiomycota</taxon>
        <taxon>Chytridiomycota incertae sedis</taxon>
        <taxon>Chytridiomycetes</taxon>
        <taxon>Chytridiales</taxon>
        <taxon>Chytriomycetaceae</taxon>
        <taxon>Rhizoclosmatium</taxon>
    </lineage>
</organism>